<reference evidence="3" key="1">
    <citation type="submission" date="2018-09" db="EMBL/GenBank/DDBJ databases">
        <title>Acidovorax cavernicola nov. sp. isolated from Gruta de las Maravillas (Aracena, Spain).</title>
        <authorList>
            <person name="Jurado V."/>
            <person name="Gutierrez-Patricio S."/>
            <person name="Gonzalez-Pimentel J.L."/>
            <person name="Miller A.Z."/>
            <person name="Laiz L."/>
            <person name="Saiz-Jimenez C."/>
        </authorList>
    </citation>
    <scope>NUCLEOTIDE SEQUENCE [LARGE SCALE GENOMIC DNA]</scope>
    <source>
        <strain evidence="3">1011MAR3C25</strain>
    </source>
</reference>
<name>A0A418SNJ0_9RHOB</name>
<organism evidence="2 3">
    <name type="scientific">Paracoccus onubensis</name>
    <dbReference type="NCBI Taxonomy" id="1675788"/>
    <lineage>
        <taxon>Bacteria</taxon>
        <taxon>Pseudomonadati</taxon>
        <taxon>Pseudomonadota</taxon>
        <taxon>Alphaproteobacteria</taxon>
        <taxon>Rhodobacterales</taxon>
        <taxon>Paracoccaceae</taxon>
        <taxon>Paracoccus</taxon>
    </lineage>
</organism>
<evidence type="ECO:0000313" key="2">
    <source>
        <dbReference type="EMBL" id="RJE82472.1"/>
    </source>
</evidence>
<feature type="compositionally biased region" description="Acidic residues" evidence="1">
    <location>
        <begin position="433"/>
        <end position="448"/>
    </location>
</feature>
<accession>A0A418SNJ0</accession>
<evidence type="ECO:0000256" key="1">
    <source>
        <dbReference type="SAM" id="MobiDB-lite"/>
    </source>
</evidence>
<proteinExistence type="predicted"/>
<comment type="caution">
    <text evidence="2">The sequence shown here is derived from an EMBL/GenBank/DDBJ whole genome shotgun (WGS) entry which is preliminary data.</text>
</comment>
<dbReference type="OrthoDB" id="7791409at2"/>
<dbReference type="AlphaFoldDB" id="A0A418SNJ0"/>
<feature type="region of interest" description="Disordered" evidence="1">
    <location>
        <begin position="427"/>
        <end position="463"/>
    </location>
</feature>
<gene>
    <name evidence="2" type="ORF">D3P04_19020</name>
</gene>
<protein>
    <submittedName>
        <fullName evidence="2">DUF2125 domain-containing protein</fullName>
    </submittedName>
</protein>
<keyword evidence="3" id="KW-1185">Reference proteome</keyword>
<sequence>MVPFPCFCAMANCHEFSGRRVFRMQRTLASSAIALIVAAGPALAELTPAQVWENLSGYYTSMGYEVTVGSQDETDGNLSLTDVVFTSEIDQPDAATSVSATVPKITLEQTDDAKVRTVFDGEMTVESSTDVPDQEPMSFRLVMTAPENEMISSGTENDMLHEFDFPTLESKLYFGSATPDADGGEAPMTLTLTESTGQYRTVHAENQEITYEMVSKGLDVALNVTEPPAEDGTGGNGKVTGQAHVDGVTFTGTTSIPGDIENLAERLDLALNAGLVAQGKAELGKMSGDMTFEGMDENDQPQSGDAKFNAESSDLTFAMSKEGLTYGGNSGATEVEANFAQLPFPITYSIDKASGEATFPVSKGEDAQPFALKYELAGVKLADAIWDQFDPGKELPRDPANLKLDLTGEAVVKNDLFDPAFAQKLEEQAPDPATDDPATDDPAAEGEAPDATAETSPAPTVPFEPRSLKINEVVLQAVGADANLTGDLTFADLEQPPVGVIEGDFKGINALLDKLVAMGIVPQDQLMGARMMLAMFAKPAEGDPDHLQTKIEFKEGGSIFANGQQVK</sequence>
<dbReference type="Proteomes" id="UP000284202">
    <property type="component" value="Unassembled WGS sequence"/>
</dbReference>
<evidence type="ECO:0000313" key="3">
    <source>
        <dbReference type="Proteomes" id="UP000284202"/>
    </source>
</evidence>
<dbReference type="EMBL" id="QZCG01000015">
    <property type="protein sequence ID" value="RJE82472.1"/>
    <property type="molecule type" value="Genomic_DNA"/>
</dbReference>